<evidence type="ECO:0000313" key="1">
    <source>
        <dbReference type="EMBL" id="CEM31873.1"/>
    </source>
</evidence>
<dbReference type="EMBL" id="CDMZ01001391">
    <property type="protein sequence ID" value="CEM31873.1"/>
    <property type="molecule type" value="Genomic_DNA"/>
</dbReference>
<protein>
    <submittedName>
        <fullName evidence="1">Uncharacterized protein</fullName>
    </submittedName>
</protein>
<dbReference type="VEuPathDB" id="CryptoDB:Cvel_4977"/>
<reference evidence="1" key="1">
    <citation type="submission" date="2014-11" db="EMBL/GenBank/DDBJ databases">
        <authorList>
            <person name="Otto D Thomas"/>
            <person name="Naeem Raeece"/>
        </authorList>
    </citation>
    <scope>NUCLEOTIDE SEQUENCE</scope>
</reference>
<name>A0A0G4GNM2_9ALVE</name>
<proteinExistence type="predicted"/>
<dbReference type="AlphaFoldDB" id="A0A0G4GNM2"/>
<gene>
    <name evidence="1" type="ORF">Cvel_4977</name>
</gene>
<accession>A0A0G4GNM2</accession>
<organism evidence="1">
    <name type="scientific">Chromera velia CCMP2878</name>
    <dbReference type="NCBI Taxonomy" id="1169474"/>
    <lineage>
        <taxon>Eukaryota</taxon>
        <taxon>Sar</taxon>
        <taxon>Alveolata</taxon>
        <taxon>Colpodellida</taxon>
        <taxon>Chromeraceae</taxon>
        <taxon>Chromera</taxon>
    </lineage>
</organism>
<sequence>MVVLRRICGQPLKRTPAVLDLTMVSTTIQRRAIPKNQLTCRFCILSFPSSPSLWIWTHSSPLVCQWTVMRFIVIDNLTKCPNHLQVCQNCRAGDN</sequence>